<evidence type="ECO:0000313" key="2">
    <source>
        <dbReference type="Proteomes" id="UP001152888"/>
    </source>
</evidence>
<comment type="caution">
    <text evidence="1">The sequence shown here is derived from an EMBL/GenBank/DDBJ whole genome shotgun (WGS) entry which is preliminary data.</text>
</comment>
<accession>A0A9P0Q3H9</accession>
<dbReference type="AlphaFoldDB" id="A0A9P0Q3H9"/>
<gene>
    <name evidence="1" type="ORF">ACAOBT_LOCUS30778</name>
</gene>
<reference evidence="1" key="1">
    <citation type="submission" date="2022-03" db="EMBL/GenBank/DDBJ databases">
        <authorList>
            <person name="Sayadi A."/>
        </authorList>
    </citation>
    <scope>NUCLEOTIDE SEQUENCE</scope>
</reference>
<sequence>MCCMCTPRYLTVATITANCSAFRTRL</sequence>
<keyword evidence="2" id="KW-1185">Reference proteome</keyword>
<evidence type="ECO:0000313" key="1">
    <source>
        <dbReference type="EMBL" id="CAH2009327.1"/>
    </source>
</evidence>
<name>A0A9P0Q3H9_ACAOB</name>
<dbReference type="Proteomes" id="UP001152888">
    <property type="component" value="Unassembled WGS sequence"/>
</dbReference>
<organism evidence="1 2">
    <name type="scientific">Acanthoscelides obtectus</name>
    <name type="common">Bean weevil</name>
    <name type="synonym">Bruchus obtectus</name>
    <dbReference type="NCBI Taxonomy" id="200917"/>
    <lineage>
        <taxon>Eukaryota</taxon>
        <taxon>Metazoa</taxon>
        <taxon>Ecdysozoa</taxon>
        <taxon>Arthropoda</taxon>
        <taxon>Hexapoda</taxon>
        <taxon>Insecta</taxon>
        <taxon>Pterygota</taxon>
        <taxon>Neoptera</taxon>
        <taxon>Endopterygota</taxon>
        <taxon>Coleoptera</taxon>
        <taxon>Polyphaga</taxon>
        <taxon>Cucujiformia</taxon>
        <taxon>Chrysomeloidea</taxon>
        <taxon>Chrysomelidae</taxon>
        <taxon>Bruchinae</taxon>
        <taxon>Bruchini</taxon>
        <taxon>Acanthoscelides</taxon>
    </lineage>
</organism>
<protein>
    <submittedName>
        <fullName evidence="1">Uncharacterized protein</fullName>
    </submittedName>
</protein>
<proteinExistence type="predicted"/>
<dbReference type="EMBL" id="CAKOFQ010007872">
    <property type="protein sequence ID" value="CAH2009327.1"/>
    <property type="molecule type" value="Genomic_DNA"/>
</dbReference>